<dbReference type="OrthoDB" id="9771846at2"/>
<dbReference type="RefSeq" id="WP_053057448.1">
    <property type="nucleotide sequence ID" value="NZ_CM003137.1"/>
</dbReference>
<evidence type="ECO:0000259" key="1">
    <source>
        <dbReference type="Pfam" id="PF13524"/>
    </source>
</evidence>
<name>A0A0D0QK62_9RHOB</name>
<organism evidence="2 3">
    <name type="scientific">Wenxinia marina DSM 24838</name>
    <dbReference type="NCBI Taxonomy" id="1123501"/>
    <lineage>
        <taxon>Bacteria</taxon>
        <taxon>Pseudomonadati</taxon>
        <taxon>Pseudomonadota</taxon>
        <taxon>Alphaproteobacteria</taxon>
        <taxon>Rhodobacterales</taxon>
        <taxon>Roseobacteraceae</taxon>
        <taxon>Wenxinia</taxon>
    </lineage>
</organism>
<comment type="caution">
    <text evidence="2">The sequence shown here is derived from an EMBL/GenBank/DDBJ whole genome shotgun (WGS) entry which is preliminary data.</text>
</comment>
<sequence>MIPVGRTGRALVDPVPRGDVRLTRPGHAPVDIQVSGWSGRVETVEGALVTGWARNDRYPGRPATVLALGAEGVVAHASAGADGRFALRLPGALVRSAAAHVITLAIAGSDHLIEDGRIAVGGVPGAARPRPAGRPTVRLTARPAASRAIRIKISTPNLKEAPMWGDYHFARSLAAAFERLDLQAGVDCRDAWYGRTVDEDVVLAIRGRERLTLDRGRINVMWLISHPDRIEDDEFAEYDHVAVASDVYGRALAARGLTETSVLHQATDAHLFGAAGAAAQDGERRAACLFVGNSRREYRTMVKWCRQRGIPLDLYGGGWEGILPAEAVAAPSVSNAELPALYARHLLLLNDHWDSMRDNGFLSNRLFDGSATGTPILTDPVAGLAEVFGDTIATADTAESFAARARDALADPGPWLGRAARAREIVLGAHTFDHRAASLAALFERLALRKGIA</sequence>
<dbReference type="PATRIC" id="fig|1123501.6.peg.24"/>
<dbReference type="EMBL" id="AONG01000001">
    <property type="protein sequence ID" value="KIQ71398.1"/>
    <property type="molecule type" value="Genomic_DNA"/>
</dbReference>
<dbReference type="InterPro" id="IPR055259">
    <property type="entry name" value="YkvP/CgeB_Glyco_trans-like"/>
</dbReference>
<keyword evidence="3" id="KW-1185">Reference proteome</keyword>
<accession>A0A0D0QK62</accession>
<dbReference type="Proteomes" id="UP000035100">
    <property type="component" value="Plasmid pWENMAR1"/>
</dbReference>
<protein>
    <recommendedName>
        <fullName evidence="1">Spore protein YkvP/CgeB glycosyl transferase-like domain-containing protein</fullName>
    </recommendedName>
</protein>
<dbReference type="AlphaFoldDB" id="A0A0D0QK62"/>
<keyword evidence="2" id="KW-0614">Plasmid</keyword>
<feature type="domain" description="Spore protein YkvP/CgeB glycosyl transferase-like" evidence="1">
    <location>
        <begin position="297"/>
        <end position="439"/>
    </location>
</feature>
<geneLocation type="plasmid" evidence="2 3">
    <name>pWENMAR1</name>
</geneLocation>
<evidence type="ECO:0000313" key="2">
    <source>
        <dbReference type="EMBL" id="KIQ71398.1"/>
    </source>
</evidence>
<dbReference type="Gene3D" id="3.40.50.2000">
    <property type="entry name" value="Glycogen Phosphorylase B"/>
    <property type="match status" value="1"/>
</dbReference>
<gene>
    <name evidence="2" type="ORF">Wenmar_04123</name>
</gene>
<evidence type="ECO:0000313" key="3">
    <source>
        <dbReference type="Proteomes" id="UP000035100"/>
    </source>
</evidence>
<reference evidence="2 3" key="1">
    <citation type="submission" date="2013-01" db="EMBL/GenBank/DDBJ databases">
        <authorList>
            <person name="Fiebig A."/>
            <person name="Goeker M."/>
            <person name="Klenk H.-P.P."/>
        </authorList>
    </citation>
    <scope>NUCLEOTIDE SEQUENCE [LARGE SCALE GENOMIC DNA]</scope>
    <source>
        <strain evidence="2 3">DSM 24838</strain>
        <plasmid evidence="2 3">pWENMAR1</plasmid>
    </source>
</reference>
<proteinExistence type="predicted"/>
<dbReference type="Pfam" id="PF13524">
    <property type="entry name" value="Glyco_trans_1_2"/>
    <property type="match status" value="1"/>
</dbReference>
<dbReference type="eggNOG" id="COG4641">
    <property type="taxonomic scope" value="Bacteria"/>
</dbReference>
<dbReference type="SUPFAM" id="SSF53756">
    <property type="entry name" value="UDP-Glycosyltransferase/glycogen phosphorylase"/>
    <property type="match status" value="1"/>
</dbReference>